<proteinExistence type="predicted"/>
<name>A0A286G1Q5_9PROT</name>
<organism evidence="1 2">
    <name type="scientific">Caenispirillum bisanense</name>
    <dbReference type="NCBI Taxonomy" id="414052"/>
    <lineage>
        <taxon>Bacteria</taxon>
        <taxon>Pseudomonadati</taxon>
        <taxon>Pseudomonadota</taxon>
        <taxon>Alphaproteobacteria</taxon>
        <taxon>Rhodospirillales</taxon>
        <taxon>Novispirillaceae</taxon>
        <taxon>Caenispirillum</taxon>
    </lineage>
</organism>
<dbReference type="Proteomes" id="UP000219621">
    <property type="component" value="Unassembled WGS sequence"/>
</dbReference>
<keyword evidence="2" id="KW-1185">Reference proteome</keyword>
<dbReference type="EMBL" id="OCNJ01000001">
    <property type="protein sequence ID" value="SOD89382.1"/>
    <property type="molecule type" value="Genomic_DNA"/>
</dbReference>
<dbReference type="AlphaFoldDB" id="A0A286G1Q5"/>
<protein>
    <submittedName>
        <fullName evidence="1">Uncharacterized protein</fullName>
    </submittedName>
</protein>
<reference evidence="1 2" key="1">
    <citation type="submission" date="2017-09" db="EMBL/GenBank/DDBJ databases">
        <authorList>
            <person name="Ehlers B."/>
            <person name="Leendertz F.H."/>
        </authorList>
    </citation>
    <scope>NUCLEOTIDE SEQUENCE [LARGE SCALE GENOMIC DNA]</scope>
    <source>
        <strain evidence="1 2">USBA 140</strain>
    </source>
</reference>
<accession>A0A286G1Q5</accession>
<evidence type="ECO:0000313" key="2">
    <source>
        <dbReference type="Proteomes" id="UP000219621"/>
    </source>
</evidence>
<gene>
    <name evidence="1" type="ORF">SAMN05421508_101201</name>
</gene>
<evidence type="ECO:0000313" key="1">
    <source>
        <dbReference type="EMBL" id="SOD89382.1"/>
    </source>
</evidence>
<sequence>MTVVIVLALVVAVAVTQVGVFVVPAGAAVTASEPVGPGTVYIVTRGADMRFVDSADAICRRQFAQSDEGCRGLVRNWVMRETRVLAELPYSETLWRVAAGSGR</sequence>